<dbReference type="EMBL" id="MT774405">
    <property type="protein sequence ID" value="QOR60093.1"/>
    <property type="molecule type" value="Genomic_DNA"/>
</dbReference>
<protein>
    <submittedName>
        <fullName evidence="1">Tail tubular protein</fullName>
    </submittedName>
</protein>
<sequence>MINNRMISSASVVAKVIADLDLKEDLIRITDIREWIMEGILKIGAVQLYEHKVAILPIECHLVALPCDLYKLGQVAFSFCNGGGWLPMRKATSSFGVFHDRECSNEPCMLIPDTAMFPLVKNMFNLNTDREALEKLNEDTNLRQTLSILLNQWTVGTVNGKFVPGVVDHRDGTMFSNELQYTTKPGYINTCMPRGFVKISYYAIYTDEDSMPMIPDLESYKECLYWYITMKLMYPKKLKGQISQGDYYDIRNSYNFYRKQAYAEAMMPTVDDLSSVQDVWLKLYPEIGAHDTFYSTIGDEQNIYNLNRL</sequence>
<dbReference type="KEGG" id="vg:65131563"/>
<name>A0A7M1S061_9CAUD</name>
<reference evidence="1 2" key="1">
    <citation type="submission" date="2020-07" db="EMBL/GenBank/DDBJ databases">
        <title>Taxonomic proposal: Crassvirales, a new order of highly abundant and diverse bacterial viruses.</title>
        <authorList>
            <person name="Shkoporov A.N."/>
            <person name="Stockdale S.R."/>
            <person name="Guerin E."/>
            <person name="Ross R.P."/>
            <person name="Hill C."/>
        </authorList>
    </citation>
    <scope>NUCLEOTIDE SEQUENCE [LARGE SCALE GENOMIC DNA]</scope>
</reference>
<evidence type="ECO:0000313" key="2">
    <source>
        <dbReference type="Proteomes" id="UP000594057"/>
    </source>
</evidence>
<dbReference type="InterPro" id="IPR057118">
    <property type="entry name" value="R1-like"/>
</dbReference>
<evidence type="ECO:0000313" key="1">
    <source>
        <dbReference type="EMBL" id="QOR60093.1"/>
    </source>
</evidence>
<proteinExistence type="predicted"/>
<accession>A0A7M1S061</accession>
<keyword evidence="2" id="KW-1185">Reference proteome</keyword>
<organism evidence="1 2">
    <name type="scientific">uncultured phage cr115_1</name>
    <dbReference type="NCBI Taxonomy" id="2772089"/>
    <lineage>
        <taxon>Viruses</taxon>
        <taxon>Duplodnaviria</taxon>
        <taxon>Heunggongvirae</taxon>
        <taxon>Uroviricota</taxon>
        <taxon>Caudoviricetes</taxon>
        <taxon>Crassvirales</taxon>
        <taxon>Suoliviridae</taxon>
        <taxon>Uncouvirinae</taxon>
        <taxon>Birpovirus</taxon>
        <taxon>Birpovirus hiberniae</taxon>
    </lineage>
</organism>
<dbReference type="RefSeq" id="YP_010113066.1">
    <property type="nucleotide sequence ID" value="NC_055898.1"/>
</dbReference>
<dbReference type="Proteomes" id="UP000594057">
    <property type="component" value="Segment"/>
</dbReference>
<dbReference type="GeneID" id="65131563"/>
<dbReference type="Pfam" id="PF24228">
    <property type="entry name" value="CrAss_Ring_1"/>
    <property type="match status" value="1"/>
</dbReference>